<keyword evidence="1" id="KW-0624">Polysaccharide degradation</keyword>
<dbReference type="AlphaFoldDB" id="A0A9D2FXG3"/>
<evidence type="ECO:0000256" key="2">
    <source>
        <dbReference type="ARBA" id="ARBA00023277"/>
    </source>
</evidence>
<name>A0A9D2FXG3_9BACT</name>
<comment type="caution">
    <text evidence="4">The sequence shown here is derived from an EMBL/GenBank/DDBJ whole genome shotgun (WGS) entry which is preliminary data.</text>
</comment>
<protein>
    <submittedName>
        <fullName evidence="4">Uncharacterized protein</fullName>
    </submittedName>
</protein>
<dbReference type="PANTHER" id="PTHR43772:SF2">
    <property type="entry name" value="PUTATIVE (AFU_ORTHOLOGUE AFUA_2G04480)-RELATED"/>
    <property type="match status" value="1"/>
</dbReference>
<dbReference type="PANTHER" id="PTHR43772">
    <property type="entry name" value="ENDO-1,4-BETA-XYLANASE"/>
    <property type="match status" value="1"/>
</dbReference>
<evidence type="ECO:0000256" key="1">
    <source>
        <dbReference type="ARBA" id="ARBA00022651"/>
    </source>
</evidence>
<feature type="signal peptide" evidence="3">
    <location>
        <begin position="1"/>
        <end position="26"/>
    </location>
</feature>
<dbReference type="InterPro" id="IPR023296">
    <property type="entry name" value="Glyco_hydro_beta-prop_sf"/>
</dbReference>
<dbReference type="SUPFAM" id="SSF75005">
    <property type="entry name" value="Arabinanase/levansucrase/invertase"/>
    <property type="match status" value="1"/>
</dbReference>
<feature type="chain" id="PRO_5039634360" evidence="3">
    <location>
        <begin position="27"/>
        <end position="687"/>
    </location>
</feature>
<gene>
    <name evidence="4" type="ORF">H9966_02530</name>
</gene>
<reference evidence="4" key="1">
    <citation type="journal article" date="2021" name="PeerJ">
        <title>Extensive microbial diversity within the chicken gut microbiome revealed by metagenomics and culture.</title>
        <authorList>
            <person name="Gilroy R."/>
            <person name="Ravi A."/>
            <person name="Getino M."/>
            <person name="Pursley I."/>
            <person name="Horton D.L."/>
            <person name="Alikhan N.F."/>
            <person name="Baker D."/>
            <person name="Gharbi K."/>
            <person name="Hall N."/>
            <person name="Watson M."/>
            <person name="Adriaenssens E.M."/>
            <person name="Foster-Nyarko E."/>
            <person name="Jarju S."/>
            <person name="Secka A."/>
            <person name="Antonio M."/>
            <person name="Oren A."/>
            <person name="Chaudhuri R.R."/>
            <person name="La Ragione R."/>
            <person name="Hildebrand F."/>
            <person name="Pallen M.J."/>
        </authorList>
    </citation>
    <scope>NUCLEOTIDE SEQUENCE</scope>
    <source>
        <strain evidence="4">ChiHecec3B27-8219</strain>
    </source>
</reference>
<keyword evidence="3" id="KW-0732">Signal</keyword>
<accession>A0A9D2FXG3</accession>
<dbReference type="GO" id="GO:0045493">
    <property type="term" value="P:xylan catabolic process"/>
    <property type="evidence" value="ECO:0007669"/>
    <property type="project" value="UniProtKB-KW"/>
</dbReference>
<keyword evidence="1" id="KW-0858">Xylan degradation</keyword>
<evidence type="ECO:0000313" key="4">
    <source>
        <dbReference type="EMBL" id="HIZ68748.1"/>
    </source>
</evidence>
<dbReference type="Proteomes" id="UP000824055">
    <property type="component" value="Unassembled WGS sequence"/>
</dbReference>
<evidence type="ECO:0000256" key="3">
    <source>
        <dbReference type="SAM" id="SignalP"/>
    </source>
</evidence>
<reference evidence="4" key="2">
    <citation type="submission" date="2021-04" db="EMBL/GenBank/DDBJ databases">
        <authorList>
            <person name="Gilroy R."/>
        </authorList>
    </citation>
    <scope>NUCLEOTIDE SEQUENCE</scope>
    <source>
        <strain evidence="4">ChiHecec3B27-8219</strain>
    </source>
</reference>
<sequence>MKLPILKTTLALALGLAAWTGQPVNAANDITPIGTGNPYLPLWEHLPDGEPRVFEDPDNPGKYRAYIIGSHDLSFNQYCGADIRMWSAPVEDLTQWRDEGPIFTYQVDGQWDIMYAPDLVEVNRPDGTREYYLYPHSRGPRREAMVCKGTRPDGPFTPINLTEDGKSTVPGSVLGFDPSIYVEQITDKSDPDYNIGFRAYGFWGFQRSSAAQLDQNTMYSVRPGTEIIPYFIPASLRYGAIRDPKGTEYPALYKGQKPEDFNFFEASSIRKVGNKYVMIFSGYSGPDYGLGSTNSTLRYAYGDSPLGPWRSGGVLVDSRGVVLSEDGSQLVCTNAAHNTHGSLQEINGQWYVFYHRPPRGFGFARQAMVAPVKIVCDEKPVAEGGKVTITGFDPYAPDQVWQAKAANGNVYTGAEVTSEGFQVFGMDPYKYYSAGYACYLSNVGSQQDSWDIWDNSMPILMKGSDIVGFKYFGFGGLDKATLGLKPFAGVKAHKKTTFNLFLVPTTDKAFKVSVWLDGPWDNATWKGKKLGEISVPANADKKITQYTLDVTKALKGVDKKHAIFLKVEGDAAEQACVFLGLGFSADGKKMTYPAPPTISIQVDGQGVLLPATPVRFTHENGYSGYDQYEVNYKLPAGTNIPKVKANAVASNGDVKIDIVQPTSRTGKAIVKFDYKGVVKTYTVNLTE</sequence>
<dbReference type="InterPro" id="IPR052176">
    <property type="entry name" value="Glycosyl_Hydrlase_43_Enz"/>
</dbReference>
<proteinExistence type="predicted"/>
<dbReference type="EMBL" id="DXBE01000022">
    <property type="protein sequence ID" value="HIZ68748.1"/>
    <property type="molecule type" value="Genomic_DNA"/>
</dbReference>
<organism evidence="4 5">
    <name type="scientific">Candidatus Prevotella avicola</name>
    <dbReference type="NCBI Taxonomy" id="2838738"/>
    <lineage>
        <taxon>Bacteria</taxon>
        <taxon>Pseudomonadati</taxon>
        <taxon>Bacteroidota</taxon>
        <taxon>Bacteroidia</taxon>
        <taxon>Bacteroidales</taxon>
        <taxon>Prevotellaceae</taxon>
        <taxon>Prevotella</taxon>
    </lineage>
</organism>
<evidence type="ECO:0000313" key="5">
    <source>
        <dbReference type="Proteomes" id="UP000824055"/>
    </source>
</evidence>
<keyword evidence="2" id="KW-0119">Carbohydrate metabolism</keyword>
<dbReference type="Gene3D" id="2.115.10.20">
    <property type="entry name" value="Glycosyl hydrolase domain, family 43"/>
    <property type="match status" value="1"/>
</dbReference>